<name>A0A2R4LZG2_9RHOB</name>
<proteinExistence type="predicted"/>
<reference evidence="1 3" key="1">
    <citation type="submission" date="2018-03" db="EMBL/GenBank/DDBJ databases">
        <title>The Complete Genome of Celeribacter baekdonensis strain LH4, a Thiosulfate-Oxidizing Alphaproteobacterium Isolated from Gulf of Mexico Continental Slope Sediments.</title>
        <authorList>
            <person name="Flood B.E."/>
            <person name="Bailey J.V."/>
            <person name="Leprich D."/>
        </authorList>
    </citation>
    <scope>NUCLEOTIDE SEQUENCE [LARGE SCALE GENOMIC DNA]</scope>
    <source>
        <strain evidence="1 3">LH4</strain>
    </source>
</reference>
<dbReference type="KEGG" id="cbak:DA792_03250"/>
<dbReference type="OrthoDB" id="7870893at2"/>
<dbReference type="KEGG" id="cbak:DA792_21095"/>
<evidence type="ECO:0000313" key="1">
    <source>
        <dbReference type="EMBL" id="AVW90222.1"/>
    </source>
</evidence>
<accession>A0A2R4LZG2</accession>
<dbReference type="EMBL" id="CP028475">
    <property type="protein sequence ID" value="AVW93269.1"/>
    <property type="molecule type" value="Genomic_DNA"/>
</dbReference>
<evidence type="ECO:0000313" key="2">
    <source>
        <dbReference type="EMBL" id="AVW93269.1"/>
    </source>
</evidence>
<dbReference type="EMBL" id="CP028475">
    <property type="protein sequence ID" value="AVW90222.1"/>
    <property type="molecule type" value="Genomic_DNA"/>
</dbReference>
<dbReference type="AlphaFoldDB" id="A0A2R4LZG2"/>
<dbReference type="RefSeq" id="WP_107718053.1">
    <property type="nucleotide sequence ID" value="NZ_CP028475.1"/>
</dbReference>
<sequence>MSNQPAYRFKIGLITATIWNNDGFYSADLTRADKTQDGDWRNTASFGHNDLLNLSKCAERTESWIAKQLAANT</sequence>
<dbReference type="Proteomes" id="UP000241447">
    <property type="component" value="Chromosome"/>
</dbReference>
<protein>
    <submittedName>
        <fullName evidence="1">Uncharacterized protein</fullName>
    </submittedName>
</protein>
<gene>
    <name evidence="1" type="ORF">DA792_03250</name>
    <name evidence="2" type="ORF">DA792_21095</name>
</gene>
<organism evidence="1 3">
    <name type="scientific">Celeribacter baekdonensis</name>
    <dbReference type="NCBI Taxonomy" id="875171"/>
    <lineage>
        <taxon>Bacteria</taxon>
        <taxon>Pseudomonadati</taxon>
        <taxon>Pseudomonadota</taxon>
        <taxon>Alphaproteobacteria</taxon>
        <taxon>Rhodobacterales</taxon>
        <taxon>Roseobacteraceae</taxon>
        <taxon>Celeribacter</taxon>
    </lineage>
</organism>
<evidence type="ECO:0000313" key="3">
    <source>
        <dbReference type="Proteomes" id="UP000241447"/>
    </source>
</evidence>